<sequence length="74" mass="7588">MMSGGLGTSDLTSLTGDANFSNIEIGRDCLHPGQGPQEGQGMQDFFGQQADVIDINNANQVAWSVSAASSSSPA</sequence>
<evidence type="ECO:0000313" key="2">
    <source>
        <dbReference type="Proteomes" id="UP001501102"/>
    </source>
</evidence>
<keyword evidence="2" id="KW-1185">Reference proteome</keyword>
<dbReference type="InterPro" id="IPR046198">
    <property type="entry name" value="DUF6230"/>
</dbReference>
<dbReference type="Pfam" id="PF19741">
    <property type="entry name" value="DUF6230"/>
    <property type="match status" value="1"/>
</dbReference>
<name>A0ABN3WWA8_STRTU</name>
<dbReference type="EMBL" id="BAAAXZ010000088">
    <property type="protein sequence ID" value="GAA2926776.1"/>
    <property type="molecule type" value="Genomic_DNA"/>
</dbReference>
<evidence type="ECO:0000313" key="1">
    <source>
        <dbReference type="EMBL" id="GAA2926776.1"/>
    </source>
</evidence>
<protein>
    <submittedName>
        <fullName evidence="1">Uncharacterized protein</fullName>
    </submittedName>
</protein>
<comment type="caution">
    <text evidence="1">The sequence shown here is derived from an EMBL/GenBank/DDBJ whole genome shotgun (WGS) entry which is preliminary data.</text>
</comment>
<proteinExistence type="predicted"/>
<dbReference type="Proteomes" id="UP001501102">
    <property type="component" value="Unassembled WGS sequence"/>
</dbReference>
<organism evidence="1 2">
    <name type="scientific">Streptomyces thioluteus</name>
    <dbReference type="NCBI Taxonomy" id="66431"/>
    <lineage>
        <taxon>Bacteria</taxon>
        <taxon>Bacillati</taxon>
        <taxon>Actinomycetota</taxon>
        <taxon>Actinomycetes</taxon>
        <taxon>Kitasatosporales</taxon>
        <taxon>Streptomycetaceae</taxon>
        <taxon>Streptomyces</taxon>
    </lineage>
</organism>
<accession>A0ABN3WWA8</accession>
<gene>
    <name evidence="1" type="ORF">GCM10020221_23360</name>
</gene>
<reference evidence="2" key="1">
    <citation type="journal article" date="2019" name="Int. J. Syst. Evol. Microbiol.">
        <title>The Global Catalogue of Microorganisms (GCM) 10K type strain sequencing project: providing services to taxonomists for standard genome sequencing and annotation.</title>
        <authorList>
            <consortium name="The Broad Institute Genomics Platform"/>
            <consortium name="The Broad Institute Genome Sequencing Center for Infectious Disease"/>
            <person name="Wu L."/>
            <person name="Ma J."/>
        </authorList>
    </citation>
    <scope>NUCLEOTIDE SEQUENCE [LARGE SCALE GENOMIC DNA]</scope>
    <source>
        <strain evidence="2">JCM 4087</strain>
    </source>
</reference>